<name>A0A075V5U5_9PSEU</name>
<proteinExistence type="predicted"/>
<dbReference type="RefSeq" id="WP_038516343.1">
    <property type="nucleotide sequence ID" value="NZ_CP008953.1"/>
</dbReference>
<dbReference type="SUPFAM" id="SSF53335">
    <property type="entry name" value="S-adenosyl-L-methionine-dependent methyltransferases"/>
    <property type="match status" value="1"/>
</dbReference>
<keyword evidence="3" id="KW-0949">S-adenosyl-L-methionine</keyword>
<dbReference type="Pfam" id="PF13649">
    <property type="entry name" value="Methyltransf_25"/>
    <property type="match status" value="1"/>
</dbReference>
<evidence type="ECO:0000256" key="1">
    <source>
        <dbReference type="ARBA" id="ARBA00022603"/>
    </source>
</evidence>
<dbReference type="Gene3D" id="3.40.50.150">
    <property type="entry name" value="Vaccinia Virus protein VP39"/>
    <property type="match status" value="1"/>
</dbReference>
<protein>
    <recommendedName>
        <fullName evidence="4">Methyltransferase domain-containing protein</fullName>
    </recommendedName>
</protein>
<dbReference type="EMBL" id="CP008953">
    <property type="protein sequence ID" value="AIG78275.1"/>
    <property type="molecule type" value="Genomic_DNA"/>
</dbReference>
<gene>
    <name evidence="5" type="ORF">AJAP_27140</name>
</gene>
<accession>A0A075V5U5</accession>
<organism evidence="5 6">
    <name type="scientific">Amycolatopsis japonica</name>
    <dbReference type="NCBI Taxonomy" id="208439"/>
    <lineage>
        <taxon>Bacteria</taxon>
        <taxon>Bacillati</taxon>
        <taxon>Actinomycetota</taxon>
        <taxon>Actinomycetes</taxon>
        <taxon>Pseudonocardiales</taxon>
        <taxon>Pseudonocardiaceae</taxon>
        <taxon>Amycolatopsis</taxon>
        <taxon>Amycolatopsis japonica group</taxon>
    </lineage>
</organism>
<feature type="domain" description="Methyltransferase" evidence="4">
    <location>
        <begin position="20"/>
        <end position="94"/>
    </location>
</feature>
<dbReference type="PANTHER" id="PTHR43464:SF19">
    <property type="entry name" value="UBIQUINONE BIOSYNTHESIS O-METHYLTRANSFERASE, MITOCHONDRIAL"/>
    <property type="match status" value="1"/>
</dbReference>
<dbReference type="STRING" id="208439.AJAP_27140"/>
<dbReference type="GO" id="GO:0008168">
    <property type="term" value="F:methyltransferase activity"/>
    <property type="evidence" value="ECO:0007669"/>
    <property type="project" value="UniProtKB-KW"/>
</dbReference>
<sequence length="147" mass="15665">MADQAATLLEALPDLAGRAVLVVGCGDGRYPRLFRREGARRVVGVDADQASIAVAQREEERDPVGISYEVHQIARLPVMGAFDVVVAFLESPAHLGRVAASLVTGGLLVVVATNGLNLEEGLRDNGFQDLVLRRHESGDVHSARKTG</sequence>
<evidence type="ECO:0000259" key="4">
    <source>
        <dbReference type="Pfam" id="PF13649"/>
    </source>
</evidence>
<dbReference type="InterPro" id="IPR041698">
    <property type="entry name" value="Methyltransf_25"/>
</dbReference>
<dbReference type="KEGG" id="aja:AJAP_27140"/>
<dbReference type="GO" id="GO:0032259">
    <property type="term" value="P:methylation"/>
    <property type="evidence" value="ECO:0007669"/>
    <property type="project" value="UniProtKB-KW"/>
</dbReference>
<keyword evidence="6" id="KW-1185">Reference proteome</keyword>
<dbReference type="InterPro" id="IPR029063">
    <property type="entry name" value="SAM-dependent_MTases_sf"/>
</dbReference>
<dbReference type="eggNOG" id="COG2227">
    <property type="taxonomic scope" value="Bacteria"/>
</dbReference>
<keyword evidence="1" id="KW-0489">Methyltransferase</keyword>
<evidence type="ECO:0000313" key="6">
    <source>
        <dbReference type="Proteomes" id="UP000028492"/>
    </source>
</evidence>
<evidence type="ECO:0000256" key="2">
    <source>
        <dbReference type="ARBA" id="ARBA00022679"/>
    </source>
</evidence>
<dbReference type="CDD" id="cd02440">
    <property type="entry name" value="AdoMet_MTases"/>
    <property type="match status" value="1"/>
</dbReference>
<dbReference type="PANTHER" id="PTHR43464">
    <property type="entry name" value="METHYLTRANSFERASE"/>
    <property type="match status" value="1"/>
</dbReference>
<reference evidence="5 6" key="1">
    <citation type="journal article" date="2014" name="J. Biotechnol.">
        <title>Complete genome sequence of the actinobacterium Amycolatopsis japonica MG417-CF17(T) (=DSM 44213T) producing (S,S)-N,N'-ethylenediaminedisuccinic acid.</title>
        <authorList>
            <person name="Stegmann E."/>
            <person name="Albersmeier A."/>
            <person name="Spohn M."/>
            <person name="Gert H."/>
            <person name="Weber T."/>
            <person name="Wohlleben W."/>
            <person name="Kalinowski J."/>
            <person name="Ruckert C."/>
        </authorList>
    </citation>
    <scope>NUCLEOTIDE SEQUENCE [LARGE SCALE GENOMIC DNA]</scope>
    <source>
        <strain evidence="6">MG417-CF17 (DSM 44213)</strain>
    </source>
</reference>
<dbReference type="Proteomes" id="UP000028492">
    <property type="component" value="Chromosome"/>
</dbReference>
<evidence type="ECO:0000313" key="5">
    <source>
        <dbReference type="EMBL" id="AIG78275.1"/>
    </source>
</evidence>
<dbReference type="HOGENOM" id="CLU_1764159_0_0_11"/>
<evidence type="ECO:0000256" key="3">
    <source>
        <dbReference type="ARBA" id="ARBA00022691"/>
    </source>
</evidence>
<dbReference type="AlphaFoldDB" id="A0A075V5U5"/>
<keyword evidence="2" id="KW-0808">Transferase</keyword>